<sequence length="182" mass="19352">MFDSGVAARGPALEFVTMALGWDPAPGRFDPGRAVADIDLNASAFLFSDQVLVDVVFHEQLTSKDGAVRHLGDSTTGQGDGDNEVIVADLGRLPGDVTSIVYVVTSYTGQSFDHIANPFCRVVDGVTGAEIVHIDLGHHAHTGFVVGAVARHDGIWRLHPIGTTIPARHPSEAVPHLARLME</sequence>
<feature type="domain" description="TerD" evidence="1">
    <location>
        <begin position="9"/>
        <end position="164"/>
    </location>
</feature>
<dbReference type="AlphaFoldDB" id="A0A4U8VU26"/>
<organism evidence="2 3">
    <name type="scientific">Nocardia cyriacigeorgica</name>
    <dbReference type="NCBI Taxonomy" id="135487"/>
    <lineage>
        <taxon>Bacteria</taxon>
        <taxon>Bacillati</taxon>
        <taxon>Actinomycetota</taxon>
        <taxon>Actinomycetes</taxon>
        <taxon>Mycobacteriales</taxon>
        <taxon>Nocardiaceae</taxon>
        <taxon>Nocardia</taxon>
    </lineage>
</organism>
<dbReference type="CDD" id="cd06974">
    <property type="entry name" value="TerD_like"/>
    <property type="match status" value="1"/>
</dbReference>
<dbReference type="RefSeq" id="WP_232052040.1">
    <property type="nucleotide sequence ID" value="NZ_LR215973.1"/>
</dbReference>
<dbReference type="InterPro" id="IPR051324">
    <property type="entry name" value="Stress/Tellurium_Resist"/>
</dbReference>
<accession>A0A4U8VU26</accession>
<evidence type="ECO:0000259" key="1">
    <source>
        <dbReference type="Pfam" id="PF02342"/>
    </source>
</evidence>
<reference evidence="2 3" key="1">
    <citation type="submission" date="2019-02" db="EMBL/GenBank/DDBJ databases">
        <authorList>
            <consortium name="Pathogen Informatics"/>
        </authorList>
    </citation>
    <scope>NUCLEOTIDE SEQUENCE [LARGE SCALE GENOMIC DNA]</scope>
    <source>
        <strain evidence="2 3">3012STDY6756504</strain>
    </source>
</reference>
<dbReference type="Pfam" id="PF02342">
    <property type="entry name" value="TerD"/>
    <property type="match status" value="1"/>
</dbReference>
<dbReference type="PANTHER" id="PTHR32097">
    <property type="entry name" value="CAMP-BINDING PROTEIN 1-RELATED"/>
    <property type="match status" value="1"/>
</dbReference>
<evidence type="ECO:0000313" key="2">
    <source>
        <dbReference type="EMBL" id="VFA96961.1"/>
    </source>
</evidence>
<dbReference type="EMBL" id="LR215973">
    <property type="protein sequence ID" value="VFA96961.1"/>
    <property type="molecule type" value="Genomic_DNA"/>
</dbReference>
<gene>
    <name evidence="2" type="primary">yceD_2</name>
    <name evidence="2" type="ORF">NCTC10797_00716</name>
</gene>
<dbReference type="Proteomes" id="UP000290439">
    <property type="component" value="Chromosome"/>
</dbReference>
<protein>
    <submittedName>
        <fullName evidence="2">General stress protein 16U</fullName>
    </submittedName>
</protein>
<evidence type="ECO:0000313" key="3">
    <source>
        <dbReference type="Proteomes" id="UP000290439"/>
    </source>
</evidence>
<dbReference type="Gene3D" id="2.60.60.30">
    <property type="entry name" value="sav2460 like domains"/>
    <property type="match status" value="1"/>
</dbReference>
<dbReference type="InterPro" id="IPR003325">
    <property type="entry name" value="TerD"/>
</dbReference>
<proteinExistence type="predicted"/>
<name>A0A4U8VU26_9NOCA</name>
<dbReference type="PANTHER" id="PTHR32097:SF17">
    <property type="entry name" value="CAMP-BINDING PROTEIN 1-RELATED"/>
    <property type="match status" value="1"/>
</dbReference>